<dbReference type="Pfam" id="PF00383">
    <property type="entry name" value="dCMP_cyt_deam_1"/>
    <property type="match status" value="1"/>
</dbReference>
<proteinExistence type="inferred from homology"/>
<dbReference type="GeneID" id="93356629"/>
<feature type="binding site" evidence="7">
    <location>
        <position position="89"/>
    </location>
    <ligand>
        <name>Zn(2+)</name>
        <dbReference type="ChEBI" id="CHEBI:29105"/>
        <note>catalytic</note>
    </ligand>
</feature>
<dbReference type="PIRSF" id="PIRSF006019">
    <property type="entry name" value="dCMP_deaminase"/>
    <property type="match status" value="1"/>
</dbReference>
<dbReference type="PROSITE" id="PS51747">
    <property type="entry name" value="CYT_DCMP_DEAMINASES_2"/>
    <property type="match status" value="1"/>
</dbReference>
<organism evidence="9 12">
    <name type="scientific">Parvibacter caecicola</name>
    <dbReference type="NCBI Taxonomy" id="747645"/>
    <lineage>
        <taxon>Bacteria</taxon>
        <taxon>Bacillati</taxon>
        <taxon>Actinomycetota</taxon>
        <taxon>Coriobacteriia</taxon>
        <taxon>Coriobacteriales</taxon>
        <taxon>Coriobacteriaceae</taxon>
        <taxon>Parvibacter</taxon>
    </lineage>
</organism>
<dbReference type="InterPro" id="IPR002125">
    <property type="entry name" value="CMP_dCMP_dom"/>
</dbReference>
<evidence type="ECO:0000313" key="10">
    <source>
        <dbReference type="EMBL" id="TJW09821.1"/>
    </source>
</evidence>
<dbReference type="InterPro" id="IPR016192">
    <property type="entry name" value="APOBEC/CMP_deaminase_Zn-bd"/>
</dbReference>
<keyword evidence="11" id="KW-1185">Reference proteome</keyword>
<gene>
    <name evidence="10" type="ORF">E5982_08225</name>
    <name evidence="9" type="ORF">FHR31_000732</name>
</gene>
<dbReference type="InterPro" id="IPR035105">
    <property type="entry name" value="Deoxycytidylate_deaminase_dom"/>
</dbReference>
<evidence type="ECO:0000256" key="2">
    <source>
        <dbReference type="ARBA" id="ARBA00006576"/>
    </source>
</evidence>
<dbReference type="SUPFAM" id="SSF53927">
    <property type="entry name" value="Cytidine deaminase-like"/>
    <property type="match status" value="1"/>
</dbReference>
<feature type="binding site" evidence="7">
    <location>
        <position position="120"/>
    </location>
    <ligand>
        <name>Zn(2+)</name>
        <dbReference type="ChEBI" id="CHEBI:29105"/>
        <note>catalytic</note>
    </ligand>
</feature>
<accession>A0A3N0AAD3</accession>
<evidence type="ECO:0000313" key="9">
    <source>
        <dbReference type="EMBL" id="MBB3170952.1"/>
    </source>
</evidence>
<evidence type="ECO:0000256" key="6">
    <source>
        <dbReference type="PIRSR" id="PIRSR006019-1"/>
    </source>
</evidence>
<dbReference type="EMBL" id="JACHYA010000001">
    <property type="protein sequence ID" value="MBB3170952.1"/>
    <property type="molecule type" value="Genomic_DNA"/>
</dbReference>
<dbReference type="Gene3D" id="3.40.140.10">
    <property type="entry name" value="Cytidine Deaminase, domain 2"/>
    <property type="match status" value="1"/>
</dbReference>
<feature type="active site" description="Proton donor" evidence="6">
    <location>
        <position position="91"/>
    </location>
</feature>
<comment type="caution">
    <text evidence="9">The sequence shown here is derived from an EMBL/GenBank/DDBJ whole genome shotgun (WGS) entry which is preliminary data.</text>
</comment>
<keyword evidence="4 9" id="KW-0378">Hydrolase</keyword>
<comment type="similarity">
    <text evidence="2">Belongs to the cytidine and deoxycytidylate deaminase family.</text>
</comment>
<dbReference type="AlphaFoldDB" id="A0A3N0AAD3"/>
<dbReference type="GO" id="GO:0008270">
    <property type="term" value="F:zinc ion binding"/>
    <property type="evidence" value="ECO:0007669"/>
    <property type="project" value="InterPro"/>
</dbReference>
<evidence type="ECO:0000256" key="1">
    <source>
        <dbReference type="ARBA" id="ARBA00001947"/>
    </source>
</evidence>
<dbReference type="InterPro" id="IPR016193">
    <property type="entry name" value="Cytidine_deaminase-like"/>
</dbReference>
<dbReference type="OrthoDB" id="9788517at2"/>
<dbReference type="PANTHER" id="PTHR11086:SF18">
    <property type="entry name" value="DEOXYCYTIDYLATE DEAMINASE"/>
    <property type="match status" value="1"/>
</dbReference>
<dbReference type="PANTHER" id="PTHR11086">
    <property type="entry name" value="DEOXYCYTIDYLATE DEAMINASE-RELATED"/>
    <property type="match status" value="1"/>
</dbReference>
<evidence type="ECO:0000259" key="8">
    <source>
        <dbReference type="PROSITE" id="PS51747"/>
    </source>
</evidence>
<evidence type="ECO:0000256" key="5">
    <source>
        <dbReference type="ARBA" id="ARBA00022833"/>
    </source>
</evidence>
<reference evidence="9 12" key="2">
    <citation type="submission" date="2020-08" db="EMBL/GenBank/DDBJ databases">
        <title>Sequencing the genomes of 1000 actinobacteria strains.</title>
        <authorList>
            <person name="Klenk H.-P."/>
        </authorList>
    </citation>
    <scope>NUCLEOTIDE SEQUENCE [LARGE SCALE GENOMIC DNA]</scope>
    <source>
        <strain evidence="9 12">DSM 22242</strain>
    </source>
</reference>
<dbReference type="EC" id="3.5.4.12" evidence="9"/>
<dbReference type="Proteomes" id="UP000309454">
    <property type="component" value="Unassembled WGS sequence"/>
</dbReference>
<dbReference type="InterPro" id="IPR016473">
    <property type="entry name" value="dCMP_deaminase"/>
</dbReference>
<feature type="binding site" evidence="7">
    <location>
        <position position="117"/>
    </location>
    <ligand>
        <name>Zn(2+)</name>
        <dbReference type="ChEBI" id="CHEBI:29105"/>
        <note>catalytic</note>
    </ligand>
</feature>
<dbReference type="EMBL" id="SSTM01000006">
    <property type="protein sequence ID" value="TJW09821.1"/>
    <property type="molecule type" value="Genomic_DNA"/>
</dbReference>
<comment type="cofactor">
    <cofactor evidence="1 7">
        <name>Zn(2+)</name>
        <dbReference type="ChEBI" id="CHEBI:29105"/>
    </cofactor>
</comment>
<dbReference type="RefSeq" id="WP_123185321.1">
    <property type="nucleotide sequence ID" value="NZ_CANPEU010000014.1"/>
</dbReference>
<keyword evidence="5 7" id="KW-0862">Zinc</keyword>
<dbReference type="GO" id="GO:0004132">
    <property type="term" value="F:dCMP deaminase activity"/>
    <property type="evidence" value="ECO:0007669"/>
    <property type="project" value="UniProtKB-EC"/>
</dbReference>
<dbReference type="PROSITE" id="PS00903">
    <property type="entry name" value="CYT_DCMP_DEAMINASES_1"/>
    <property type="match status" value="1"/>
</dbReference>
<dbReference type="CDD" id="cd01286">
    <property type="entry name" value="deoxycytidylate_deaminase"/>
    <property type="match status" value="1"/>
</dbReference>
<feature type="domain" description="CMP/dCMP-type deaminase" evidence="8">
    <location>
        <begin position="16"/>
        <end position="150"/>
    </location>
</feature>
<evidence type="ECO:0000256" key="4">
    <source>
        <dbReference type="ARBA" id="ARBA00022801"/>
    </source>
</evidence>
<dbReference type="InterPro" id="IPR015517">
    <property type="entry name" value="dCMP_deaminase-rel"/>
</dbReference>
<evidence type="ECO:0000313" key="12">
    <source>
        <dbReference type="Proteomes" id="UP000530850"/>
    </source>
</evidence>
<evidence type="ECO:0000313" key="11">
    <source>
        <dbReference type="Proteomes" id="UP000309454"/>
    </source>
</evidence>
<protein>
    <submittedName>
        <fullName evidence="9 10">dCMP deaminase</fullName>
        <ecNumber evidence="9">3.5.4.12</ecNumber>
    </submittedName>
</protein>
<dbReference type="GO" id="GO:0005737">
    <property type="term" value="C:cytoplasm"/>
    <property type="evidence" value="ECO:0007669"/>
    <property type="project" value="TreeGrafter"/>
</dbReference>
<name>A0A3N0AAD3_9ACTN</name>
<keyword evidence="3 7" id="KW-0479">Metal-binding</keyword>
<dbReference type="GO" id="GO:0006220">
    <property type="term" value="P:pyrimidine nucleotide metabolic process"/>
    <property type="evidence" value="ECO:0007669"/>
    <property type="project" value="InterPro"/>
</dbReference>
<reference evidence="10 11" key="1">
    <citation type="submission" date="2019-04" db="EMBL/GenBank/DDBJ databases">
        <title>Microbes associate with the intestines of laboratory mice.</title>
        <authorList>
            <person name="Navarre W."/>
            <person name="Wong E."/>
            <person name="Huang K.C."/>
            <person name="Tropini C."/>
            <person name="Ng K."/>
            <person name="Yu B."/>
        </authorList>
    </citation>
    <scope>NUCLEOTIDE SEQUENCE [LARGE SCALE GENOMIC DNA]</scope>
    <source>
        <strain evidence="10 11">NM48_B13</strain>
    </source>
</reference>
<evidence type="ECO:0000256" key="7">
    <source>
        <dbReference type="PIRSR" id="PIRSR006019-2"/>
    </source>
</evidence>
<evidence type="ECO:0000256" key="3">
    <source>
        <dbReference type="ARBA" id="ARBA00022723"/>
    </source>
</evidence>
<dbReference type="Proteomes" id="UP000530850">
    <property type="component" value="Unassembled WGS sequence"/>
</dbReference>
<sequence>MADAAVQTPHPETRPSWDEYFMMLAEEVATRTTCLRRGVGAVIVKDRRILATGYNGVPTGCAHCAETGCLREQLGVPSGQRHEICRGLHAEQNAIIQAARYGINIDGATIYVNTQPCVVCAKMLINAGIKEIVYKNPYPDQLSQDMLAETDILVREFVGE</sequence>